<evidence type="ECO:0000256" key="2">
    <source>
        <dbReference type="PIRSR" id="PIRSR620019-1"/>
    </source>
</evidence>
<dbReference type="InterPro" id="IPR020019">
    <property type="entry name" value="AcTrfase_PglD-like"/>
</dbReference>
<dbReference type="InterPro" id="IPR011004">
    <property type="entry name" value="Trimer_LpxA-like_sf"/>
</dbReference>
<accession>A0AAE3EVP9</accession>
<sequence>MRNVIILGAGGAAAEVTFYIEDHNSKVEDCDQFKILGYIDYTKDFWEKYKFKAPILCNIDSYIPGLDEEVLVAVGDMPSRKKMIKKLLQKKARIGSFIHDSVIRPKNLELGVGNIIFPFCILEDHAVIGSYNFLTSYSFISHDCVVGDNNFLSVAGLAGSVTIGNNNYFGIRSLVIPGKIIGNNNVIQAGMIVDKNVKDNTTVFYRYKEQVLAIPKQE</sequence>
<organism evidence="5 6">
    <name type="scientific">Cerina litoralis</name>
    <dbReference type="NCBI Taxonomy" id="2874477"/>
    <lineage>
        <taxon>Bacteria</taxon>
        <taxon>Pseudomonadati</taxon>
        <taxon>Bacteroidota</taxon>
        <taxon>Flavobacteriia</taxon>
        <taxon>Flavobacteriales</taxon>
        <taxon>Flavobacteriaceae</taxon>
        <taxon>Cerina</taxon>
    </lineage>
</organism>
<comment type="similarity">
    <text evidence="1">Belongs to the transferase hexapeptide repeat family.</text>
</comment>
<reference evidence="5" key="1">
    <citation type="submission" date="2023-02" db="EMBL/GenBank/DDBJ databases">
        <title>Genome of Flavobacteriaceae gen. nov. sp. strain F89.</title>
        <authorList>
            <person name="Wang Y."/>
        </authorList>
    </citation>
    <scope>NUCLEOTIDE SEQUENCE</scope>
    <source>
        <strain evidence="5">F89</strain>
    </source>
</reference>
<feature type="binding site" evidence="3">
    <location>
        <position position="171"/>
    </location>
    <ligand>
        <name>acetyl-CoA</name>
        <dbReference type="ChEBI" id="CHEBI:57288"/>
    </ligand>
</feature>
<comment type="caution">
    <text evidence="5">The sequence shown here is derived from an EMBL/GenBank/DDBJ whole genome shotgun (WGS) entry which is preliminary data.</text>
</comment>
<keyword evidence="6" id="KW-1185">Reference proteome</keyword>
<dbReference type="Proteomes" id="UP001200642">
    <property type="component" value="Unassembled WGS sequence"/>
</dbReference>
<dbReference type="RefSeq" id="WP_317902341.1">
    <property type="nucleotide sequence ID" value="NZ_JAIRBC010000014.1"/>
</dbReference>
<dbReference type="Gene3D" id="2.160.10.10">
    <property type="entry name" value="Hexapeptide repeat proteins"/>
    <property type="match status" value="1"/>
</dbReference>
<feature type="active site" description="Proton acceptor" evidence="2">
    <location>
        <position position="142"/>
    </location>
</feature>
<dbReference type="PANTHER" id="PTHR43300">
    <property type="entry name" value="ACETYLTRANSFERASE"/>
    <property type="match status" value="1"/>
</dbReference>
<dbReference type="SUPFAM" id="SSF51161">
    <property type="entry name" value="Trimeric LpxA-like enzymes"/>
    <property type="match status" value="1"/>
</dbReference>
<feature type="binding site" evidence="3">
    <location>
        <position position="75"/>
    </location>
    <ligand>
        <name>substrate</name>
    </ligand>
</feature>
<evidence type="ECO:0000256" key="1">
    <source>
        <dbReference type="ARBA" id="ARBA00007274"/>
    </source>
</evidence>
<dbReference type="InterPro" id="IPR050179">
    <property type="entry name" value="Trans_hexapeptide_repeat"/>
</dbReference>
<dbReference type="CDD" id="cd03360">
    <property type="entry name" value="LbH_AT_putative"/>
    <property type="match status" value="1"/>
</dbReference>
<dbReference type="Pfam" id="PF17836">
    <property type="entry name" value="PglD_N"/>
    <property type="match status" value="1"/>
</dbReference>
<evidence type="ECO:0000256" key="3">
    <source>
        <dbReference type="PIRSR" id="PIRSR620019-2"/>
    </source>
</evidence>
<evidence type="ECO:0000259" key="4">
    <source>
        <dbReference type="Pfam" id="PF17836"/>
    </source>
</evidence>
<gene>
    <name evidence="5" type="ORF">K8352_10580</name>
</gene>
<feature type="site" description="Increases basicity of active site His" evidence="2">
    <location>
        <position position="143"/>
    </location>
</feature>
<name>A0AAE3EVP9_9FLAO</name>
<dbReference type="InterPro" id="IPR041561">
    <property type="entry name" value="PglD_N"/>
</dbReference>
<dbReference type="PANTHER" id="PTHR43300:SF7">
    <property type="entry name" value="UDP-N-ACETYLBACILLOSAMINE N-ACETYLTRANSFERASE"/>
    <property type="match status" value="1"/>
</dbReference>
<feature type="domain" description="PglD N-terminal" evidence="4">
    <location>
        <begin position="3"/>
        <end position="87"/>
    </location>
</feature>
<evidence type="ECO:0000313" key="5">
    <source>
        <dbReference type="EMBL" id="MCG2461194.1"/>
    </source>
</evidence>
<evidence type="ECO:0000313" key="6">
    <source>
        <dbReference type="Proteomes" id="UP001200642"/>
    </source>
</evidence>
<protein>
    <submittedName>
        <fullName evidence="5">Acetyltransferase</fullName>
    </submittedName>
</protein>
<dbReference type="Gene3D" id="3.40.50.20">
    <property type="match status" value="1"/>
</dbReference>
<dbReference type="AlphaFoldDB" id="A0AAE3EVP9"/>
<dbReference type="EMBL" id="JAIRBC010000014">
    <property type="protein sequence ID" value="MCG2461194.1"/>
    <property type="molecule type" value="Genomic_DNA"/>
</dbReference>
<proteinExistence type="inferred from homology"/>